<dbReference type="InterPro" id="IPR035328">
    <property type="entry name" value="DUF3048_C"/>
</dbReference>
<evidence type="ECO:0000256" key="1">
    <source>
        <dbReference type="SAM" id="MobiDB-lite"/>
    </source>
</evidence>
<evidence type="ECO:0000313" key="5">
    <source>
        <dbReference type="Proteomes" id="UP000184035"/>
    </source>
</evidence>
<dbReference type="InterPro" id="IPR023158">
    <property type="entry name" value="YerB-like_sf"/>
</dbReference>
<protein>
    <recommendedName>
        <fullName evidence="6">Lipoprotein YerB</fullName>
    </recommendedName>
</protein>
<evidence type="ECO:0008006" key="6">
    <source>
        <dbReference type="Google" id="ProtNLM"/>
    </source>
</evidence>
<feature type="domain" description="DUF3048" evidence="2">
    <location>
        <begin position="66"/>
        <end position="201"/>
    </location>
</feature>
<evidence type="ECO:0000259" key="3">
    <source>
        <dbReference type="Pfam" id="PF17479"/>
    </source>
</evidence>
<dbReference type="Proteomes" id="UP000184035">
    <property type="component" value="Unassembled WGS sequence"/>
</dbReference>
<proteinExistence type="predicted"/>
<organism evidence="4 5">
    <name type="scientific">Clostridium fallax</name>
    <dbReference type="NCBI Taxonomy" id="1533"/>
    <lineage>
        <taxon>Bacteria</taxon>
        <taxon>Bacillati</taxon>
        <taxon>Bacillota</taxon>
        <taxon>Clostridia</taxon>
        <taxon>Eubacteriales</taxon>
        <taxon>Clostridiaceae</taxon>
        <taxon>Clostridium</taxon>
    </lineage>
</organism>
<keyword evidence="5" id="KW-1185">Reference proteome</keyword>
<dbReference type="STRING" id="1533.SAMN05443638_102117"/>
<dbReference type="RefSeq" id="WP_083573430.1">
    <property type="nucleotide sequence ID" value="NZ_FQVM01000002.1"/>
</dbReference>
<dbReference type="PROSITE" id="PS51257">
    <property type="entry name" value="PROKAR_LIPOPROTEIN"/>
    <property type="match status" value="1"/>
</dbReference>
<dbReference type="SUPFAM" id="SSF159774">
    <property type="entry name" value="YerB-like"/>
    <property type="match status" value="1"/>
</dbReference>
<dbReference type="InterPro" id="IPR021416">
    <property type="entry name" value="DUF3048_N"/>
</dbReference>
<dbReference type="AlphaFoldDB" id="A0A1M4TBX1"/>
<accession>A0A1M4TBX1</accession>
<reference evidence="4 5" key="1">
    <citation type="submission" date="2016-11" db="EMBL/GenBank/DDBJ databases">
        <authorList>
            <person name="Jaros S."/>
            <person name="Januszkiewicz K."/>
            <person name="Wedrychowicz H."/>
        </authorList>
    </citation>
    <scope>NUCLEOTIDE SEQUENCE [LARGE SCALE GENOMIC DNA]</scope>
    <source>
        <strain evidence="4 5">DSM 2631</strain>
    </source>
</reference>
<feature type="region of interest" description="Disordered" evidence="1">
    <location>
        <begin position="29"/>
        <end position="48"/>
    </location>
</feature>
<dbReference type="OrthoDB" id="9779102at2"/>
<gene>
    <name evidence="4" type="ORF">SAMN05443638_102117</name>
</gene>
<dbReference type="Gene3D" id="3.50.90.10">
    <property type="entry name" value="YerB-like"/>
    <property type="match status" value="1"/>
</dbReference>
<evidence type="ECO:0000313" key="4">
    <source>
        <dbReference type="EMBL" id="SHE41953.1"/>
    </source>
</evidence>
<dbReference type="Pfam" id="PF11258">
    <property type="entry name" value="DUF3048"/>
    <property type="match status" value="1"/>
</dbReference>
<dbReference type="EMBL" id="FQVM01000002">
    <property type="protein sequence ID" value="SHE41953.1"/>
    <property type="molecule type" value="Genomic_DNA"/>
</dbReference>
<dbReference type="Pfam" id="PF17479">
    <property type="entry name" value="DUF3048_C"/>
    <property type="match status" value="1"/>
</dbReference>
<feature type="domain" description="DUF3048" evidence="3">
    <location>
        <begin position="232"/>
        <end position="334"/>
    </location>
</feature>
<evidence type="ECO:0000259" key="2">
    <source>
        <dbReference type="Pfam" id="PF11258"/>
    </source>
</evidence>
<name>A0A1M4TBX1_9CLOT</name>
<sequence length="349" mass="39357">MNKALVLIPIIVSTTFLGCSLERSKKPKETSPVIYRREAPPAISEDKSAPKSLIDNISPYSGSLLNDNSKNNIPFMAIIENSKAARPQSGLSQAEIVYETLAEGGIPRFLALFYKNQPNKIGPIRSIRPYFLDISNEYNLPIAHCGGSEEALASISSDTSSKTIDEIKNASYFWRENKLSPPHNLFTSSDKITKYISEKKIKYDTFSPIIFDDEFWKNNKSSSCTSLYLKQSSGYNTSYKYKDNKYYKFMDGKEAIDSLNNKPLSFDNIVIQKAKTKVKDDKGHLEINFIGEGDAFVISKGKVQNVKWKKKDKNSSTELLDKNNNKIPLSSGHTIWHIIDPEVNLNIKE</sequence>